<keyword evidence="6" id="KW-1185">Reference proteome</keyword>
<protein>
    <submittedName>
        <fullName evidence="5">Haloacid dehalogenase</fullName>
    </submittedName>
</protein>
<dbReference type="EMBL" id="BSNX01000012">
    <property type="protein sequence ID" value="GLQ72096.1"/>
    <property type="molecule type" value="Genomic_DNA"/>
</dbReference>
<dbReference type="InterPro" id="IPR006439">
    <property type="entry name" value="HAD-SF_hydro_IA"/>
</dbReference>
<evidence type="ECO:0000256" key="2">
    <source>
        <dbReference type="ARBA" id="ARBA00006171"/>
    </source>
</evidence>
<dbReference type="InterPro" id="IPR036412">
    <property type="entry name" value="HAD-like_sf"/>
</dbReference>
<dbReference type="Proteomes" id="UP001156690">
    <property type="component" value="Unassembled WGS sequence"/>
</dbReference>
<comment type="similarity">
    <text evidence="2">Belongs to the HAD-like hydrolase superfamily. CbbY/CbbZ/Gph/YieH family.</text>
</comment>
<keyword evidence="4" id="KW-0460">Magnesium</keyword>
<dbReference type="RefSeq" id="WP_101114296.1">
    <property type="nucleotide sequence ID" value="NZ_AP025145.1"/>
</dbReference>
<evidence type="ECO:0000256" key="4">
    <source>
        <dbReference type="ARBA" id="ARBA00022842"/>
    </source>
</evidence>
<name>A0AAV5NN65_9VIBR</name>
<evidence type="ECO:0000313" key="5">
    <source>
        <dbReference type="EMBL" id="GLQ72096.1"/>
    </source>
</evidence>
<organism evidence="5 6">
    <name type="scientific">Vibrio penaeicida</name>
    <dbReference type="NCBI Taxonomy" id="104609"/>
    <lineage>
        <taxon>Bacteria</taxon>
        <taxon>Pseudomonadati</taxon>
        <taxon>Pseudomonadota</taxon>
        <taxon>Gammaproteobacteria</taxon>
        <taxon>Vibrionales</taxon>
        <taxon>Vibrionaceae</taxon>
        <taxon>Vibrio</taxon>
    </lineage>
</organism>
<comment type="caution">
    <text evidence="5">The sequence shown here is derived from an EMBL/GenBank/DDBJ whole genome shotgun (WGS) entry which is preliminary data.</text>
</comment>
<evidence type="ECO:0000256" key="3">
    <source>
        <dbReference type="ARBA" id="ARBA00022723"/>
    </source>
</evidence>
<dbReference type="InterPro" id="IPR041492">
    <property type="entry name" value="HAD_2"/>
</dbReference>
<dbReference type="InterPro" id="IPR023198">
    <property type="entry name" value="PGP-like_dom2"/>
</dbReference>
<dbReference type="SFLD" id="SFLDS00003">
    <property type="entry name" value="Haloacid_Dehalogenase"/>
    <property type="match status" value="1"/>
</dbReference>
<dbReference type="PANTHER" id="PTHR46193">
    <property type="entry name" value="6-PHOSPHOGLUCONATE PHOSPHATASE"/>
    <property type="match status" value="1"/>
</dbReference>
<dbReference type="InterPro" id="IPR023214">
    <property type="entry name" value="HAD_sf"/>
</dbReference>
<dbReference type="Pfam" id="PF13419">
    <property type="entry name" value="HAD_2"/>
    <property type="match status" value="1"/>
</dbReference>
<keyword evidence="3" id="KW-0479">Metal-binding</keyword>
<dbReference type="GO" id="GO:0046872">
    <property type="term" value="F:metal ion binding"/>
    <property type="evidence" value="ECO:0007669"/>
    <property type="project" value="UniProtKB-KW"/>
</dbReference>
<dbReference type="SUPFAM" id="SSF56784">
    <property type="entry name" value="HAD-like"/>
    <property type="match status" value="1"/>
</dbReference>
<gene>
    <name evidence="5" type="ORF">GCM10007932_14560</name>
</gene>
<evidence type="ECO:0000256" key="1">
    <source>
        <dbReference type="ARBA" id="ARBA00001946"/>
    </source>
</evidence>
<dbReference type="InterPro" id="IPR051600">
    <property type="entry name" value="Beta-PGM-like"/>
</dbReference>
<accession>A0AAV5NN65</accession>
<dbReference type="PANTHER" id="PTHR46193:SF10">
    <property type="entry name" value="6-PHOSPHOGLUCONATE PHOSPHATASE"/>
    <property type="match status" value="1"/>
</dbReference>
<proteinExistence type="inferred from homology"/>
<dbReference type="Gene3D" id="3.40.50.1000">
    <property type="entry name" value="HAD superfamily/HAD-like"/>
    <property type="match status" value="1"/>
</dbReference>
<dbReference type="NCBIfam" id="TIGR01509">
    <property type="entry name" value="HAD-SF-IA-v3"/>
    <property type="match status" value="1"/>
</dbReference>
<sequence>MDKIRCVIFDCEGTLVDSETLCCQAIVDVFAHFNKPISLEDCLNHFQGGKPADILSETCHRLNCNLSLDLLEPLYRDRKQSLYEAKLKPVKGASYLLKQLQQMGINVCIASNSESDRIAHALELTNLDGFFHNAIYSAFDANSWKPEPDLLLYAALNMGVSPKECIYVDDTLKGVEAGIKARMQTYYYRPSQPEYQVDHELVHTISNIEELLKSLEEKDPQFNLNFSAL</sequence>
<dbReference type="GO" id="GO:0003824">
    <property type="term" value="F:catalytic activity"/>
    <property type="evidence" value="ECO:0007669"/>
    <property type="project" value="UniProtKB-ARBA"/>
</dbReference>
<reference evidence="6" key="1">
    <citation type="journal article" date="2019" name="Int. J. Syst. Evol. Microbiol.">
        <title>The Global Catalogue of Microorganisms (GCM) 10K type strain sequencing project: providing services to taxonomists for standard genome sequencing and annotation.</title>
        <authorList>
            <consortium name="The Broad Institute Genomics Platform"/>
            <consortium name="The Broad Institute Genome Sequencing Center for Infectious Disease"/>
            <person name="Wu L."/>
            <person name="Ma J."/>
        </authorList>
    </citation>
    <scope>NUCLEOTIDE SEQUENCE [LARGE SCALE GENOMIC DNA]</scope>
    <source>
        <strain evidence="6">NBRC 15640</strain>
    </source>
</reference>
<dbReference type="AlphaFoldDB" id="A0AAV5NN65"/>
<dbReference type="PRINTS" id="PR00413">
    <property type="entry name" value="HADHALOGNASE"/>
</dbReference>
<dbReference type="SFLD" id="SFLDG01129">
    <property type="entry name" value="C1.5:_HAD__Beta-PGM__Phosphata"/>
    <property type="match status" value="1"/>
</dbReference>
<dbReference type="SFLD" id="SFLDG01135">
    <property type="entry name" value="C1.5.6:_HAD__Beta-PGM__Phospha"/>
    <property type="match status" value="1"/>
</dbReference>
<dbReference type="Gene3D" id="1.10.150.240">
    <property type="entry name" value="Putative phosphatase, domain 2"/>
    <property type="match status" value="1"/>
</dbReference>
<evidence type="ECO:0000313" key="6">
    <source>
        <dbReference type="Proteomes" id="UP001156690"/>
    </source>
</evidence>
<comment type="cofactor">
    <cofactor evidence="1">
        <name>Mg(2+)</name>
        <dbReference type="ChEBI" id="CHEBI:18420"/>
    </cofactor>
</comment>